<evidence type="ECO:0000256" key="1">
    <source>
        <dbReference type="SAM" id="MobiDB-lite"/>
    </source>
</evidence>
<dbReference type="Proteomes" id="UP000189911">
    <property type="component" value="Chromosome E"/>
</dbReference>
<dbReference type="EMBL" id="LT598451">
    <property type="protein sequence ID" value="SCU96949.1"/>
    <property type="molecule type" value="Genomic_DNA"/>
</dbReference>
<feature type="region of interest" description="Disordered" evidence="1">
    <location>
        <begin position="8"/>
        <end position="37"/>
    </location>
</feature>
<feature type="region of interest" description="Disordered" evidence="1">
    <location>
        <begin position="178"/>
        <end position="197"/>
    </location>
</feature>
<dbReference type="OrthoDB" id="4035186at2759"/>
<dbReference type="AlphaFoldDB" id="A0A1G4K0C7"/>
<protein>
    <submittedName>
        <fullName evidence="2">LANO_0E14796g1_1</fullName>
    </submittedName>
</protein>
<sequence length="207" mass="23576">MVFRLIMVDPRPSKKIVPSKETKHPSGRRDKISPWQEQKELPVIMQTFDSGEAEKGSSCHESRRARKKPLKIVKPQNSSVGTKTSGLKSPLLRQPVSGAKKIQSCPHKPFTFVSSVVNDYHLEYANTWQSSFEFDGKKPQRPLFRIKNPRFRKASTKHHGSVEPSNVIDPNFTFSHNSLNGNVRKNGKQPPMTFNTNPVFRISLNDR</sequence>
<organism evidence="2 3">
    <name type="scientific">Lachancea nothofagi CBS 11611</name>
    <dbReference type="NCBI Taxonomy" id="1266666"/>
    <lineage>
        <taxon>Eukaryota</taxon>
        <taxon>Fungi</taxon>
        <taxon>Dikarya</taxon>
        <taxon>Ascomycota</taxon>
        <taxon>Saccharomycotina</taxon>
        <taxon>Saccharomycetes</taxon>
        <taxon>Saccharomycetales</taxon>
        <taxon>Saccharomycetaceae</taxon>
        <taxon>Lachancea</taxon>
    </lineage>
</organism>
<keyword evidence="3" id="KW-1185">Reference proteome</keyword>
<gene>
    <name evidence="2" type="ORF">LANO_0E14796G</name>
</gene>
<name>A0A1G4K0C7_9SACH</name>
<reference evidence="3" key="1">
    <citation type="submission" date="2016-03" db="EMBL/GenBank/DDBJ databases">
        <authorList>
            <person name="Devillers Hugo."/>
        </authorList>
    </citation>
    <scope>NUCLEOTIDE SEQUENCE [LARGE SCALE GENOMIC DNA]</scope>
</reference>
<evidence type="ECO:0000313" key="2">
    <source>
        <dbReference type="EMBL" id="SCU96949.1"/>
    </source>
</evidence>
<proteinExistence type="predicted"/>
<accession>A0A1G4K0C7</accession>
<evidence type="ECO:0000313" key="3">
    <source>
        <dbReference type="Proteomes" id="UP000189911"/>
    </source>
</evidence>
<feature type="compositionally biased region" description="Basic and acidic residues" evidence="1">
    <location>
        <begin position="18"/>
        <end position="37"/>
    </location>
</feature>